<proteinExistence type="predicted"/>
<organism evidence="1 2">
    <name type="scientific">Trifolium medium</name>
    <dbReference type="NCBI Taxonomy" id="97028"/>
    <lineage>
        <taxon>Eukaryota</taxon>
        <taxon>Viridiplantae</taxon>
        <taxon>Streptophyta</taxon>
        <taxon>Embryophyta</taxon>
        <taxon>Tracheophyta</taxon>
        <taxon>Spermatophyta</taxon>
        <taxon>Magnoliopsida</taxon>
        <taxon>eudicotyledons</taxon>
        <taxon>Gunneridae</taxon>
        <taxon>Pentapetalae</taxon>
        <taxon>rosids</taxon>
        <taxon>fabids</taxon>
        <taxon>Fabales</taxon>
        <taxon>Fabaceae</taxon>
        <taxon>Papilionoideae</taxon>
        <taxon>50 kb inversion clade</taxon>
        <taxon>NPAAA clade</taxon>
        <taxon>Hologalegina</taxon>
        <taxon>IRL clade</taxon>
        <taxon>Trifolieae</taxon>
        <taxon>Trifolium</taxon>
    </lineage>
</organism>
<protein>
    <submittedName>
        <fullName evidence="1">Uncharacterized protein</fullName>
    </submittedName>
</protein>
<evidence type="ECO:0000313" key="2">
    <source>
        <dbReference type="Proteomes" id="UP000265520"/>
    </source>
</evidence>
<reference evidence="1 2" key="1">
    <citation type="journal article" date="2018" name="Front. Plant Sci.">
        <title>Red Clover (Trifolium pratense) and Zigzag Clover (T. medium) - A Picture of Genomic Similarities and Differences.</title>
        <authorList>
            <person name="Dluhosova J."/>
            <person name="Istvanek J."/>
            <person name="Nedelnik J."/>
            <person name="Repkova J."/>
        </authorList>
    </citation>
    <scope>NUCLEOTIDE SEQUENCE [LARGE SCALE GENOMIC DNA]</scope>
    <source>
        <strain evidence="2">cv. 10/8</strain>
        <tissue evidence="1">Leaf</tissue>
    </source>
</reference>
<accession>A0A392RHH1</accession>
<evidence type="ECO:0000313" key="1">
    <source>
        <dbReference type="EMBL" id="MCI35699.1"/>
    </source>
</evidence>
<dbReference type="Proteomes" id="UP000265520">
    <property type="component" value="Unassembled WGS sequence"/>
</dbReference>
<dbReference type="AlphaFoldDB" id="A0A392RHH1"/>
<name>A0A392RHH1_9FABA</name>
<sequence>MRILAKAIDPISLGPSIYVLWNKLLQTNIRIQPCPTLPFAALIRKYAGLHRGAPGAWCGGYQPSQ</sequence>
<keyword evidence="2" id="KW-1185">Reference proteome</keyword>
<comment type="caution">
    <text evidence="1">The sequence shown here is derived from an EMBL/GenBank/DDBJ whole genome shotgun (WGS) entry which is preliminary data.</text>
</comment>
<dbReference type="EMBL" id="LXQA010226061">
    <property type="protein sequence ID" value="MCI35699.1"/>
    <property type="molecule type" value="Genomic_DNA"/>
</dbReference>